<keyword evidence="2" id="KW-1185">Reference proteome</keyword>
<dbReference type="RefSeq" id="WP_099155484.1">
    <property type="nucleotide sequence ID" value="NZ_PDUD01000062.1"/>
</dbReference>
<organism evidence="1 2">
    <name type="scientific">Flavilitoribacter nigricans (strain ATCC 23147 / DSM 23189 / NBRC 102662 / NCIMB 1420 / SS-2)</name>
    <name type="common">Lewinella nigricans</name>
    <dbReference type="NCBI Taxonomy" id="1122177"/>
    <lineage>
        <taxon>Bacteria</taxon>
        <taxon>Pseudomonadati</taxon>
        <taxon>Bacteroidota</taxon>
        <taxon>Saprospiria</taxon>
        <taxon>Saprospirales</taxon>
        <taxon>Lewinellaceae</taxon>
        <taxon>Flavilitoribacter</taxon>
    </lineage>
</organism>
<dbReference type="OrthoDB" id="961769at2"/>
<comment type="caution">
    <text evidence="1">The sequence shown here is derived from an EMBL/GenBank/DDBJ whole genome shotgun (WGS) entry which is preliminary data.</text>
</comment>
<evidence type="ECO:0000313" key="2">
    <source>
        <dbReference type="Proteomes" id="UP000223913"/>
    </source>
</evidence>
<dbReference type="EMBL" id="PDUD01000062">
    <property type="protein sequence ID" value="PHN01152.1"/>
    <property type="molecule type" value="Genomic_DNA"/>
</dbReference>
<proteinExistence type="predicted"/>
<sequence>MEVIVIHSEAFQKLQEDLMQELKQALQEAHFLSTSNSDSDWIDTNKAKHLLGVKSKSKMQELRDQGAIRFSQYGRIIKYSQKSIIQFLEKHSR</sequence>
<evidence type="ECO:0000313" key="1">
    <source>
        <dbReference type="EMBL" id="PHN01152.1"/>
    </source>
</evidence>
<dbReference type="Proteomes" id="UP000223913">
    <property type="component" value="Unassembled WGS sequence"/>
</dbReference>
<dbReference type="AlphaFoldDB" id="A0A2D0MXZ5"/>
<name>A0A2D0MXZ5_FLAN2</name>
<evidence type="ECO:0008006" key="3">
    <source>
        <dbReference type="Google" id="ProtNLM"/>
    </source>
</evidence>
<accession>A0A2D0MXZ5</accession>
<reference evidence="1 2" key="1">
    <citation type="submission" date="2017-10" db="EMBL/GenBank/DDBJ databases">
        <title>The draft genome sequence of Lewinella nigricans NBRC 102662.</title>
        <authorList>
            <person name="Wang K."/>
        </authorList>
    </citation>
    <scope>NUCLEOTIDE SEQUENCE [LARGE SCALE GENOMIC DNA]</scope>
    <source>
        <strain evidence="1 2">NBRC 102662</strain>
    </source>
</reference>
<protein>
    <recommendedName>
        <fullName evidence="3">Helix-turn-helix domain-containing protein</fullName>
    </recommendedName>
</protein>
<gene>
    <name evidence="1" type="ORF">CRP01_38765</name>
</gene>